<evidence type="ECO:0000256" key="2">
    <source>
        <dbReference type="ARBA" id="ARBA00005484"/>
    </source>
</evidence>
<name>A0ABD0UCV7_DENTH</name>
<feature type="transmembrane region" description="Helical" evidence="9">
    <location>
        <begin position="458"/>
        <end position="481"/>
    </location>
</feature>
<evidence type="ECO:0000313" key="10">
    <source>
        <dbReference type="EMBL" id="KAL0910590.1"/>
    </source>
</evidence>
<organism evidence="10 11">
    <name type="scientific">Dendrobium thyrsiflorum</name>
    <name type="common">Pinecone-like raceme dendrobium</name>
    <name type="synonym">Orchid</name>
    <dbReference type="NCBI Taxonomy" id="117978"/>
    <lineage>
        <taxon>Eukaryota</taxon>
        <taxon>Viridiplantae</taxon>
        <taxon>Streptophyta</taxon>
        <taxon>Embryophyta</taxon>
        <taxon>Tracheophyta</taxon>
        <taxon>Spermatophyta</taxon>
        <taxon>Magnoliopsida</taxon>
        <taxon>Liliopsida</taxon>
        <taxon>Asparagales</taxon>
        <taxon>Orchidaceae</taxon>
        <taxon>Epidendroideae</taxon>
        <taxon>Malaxideae</taxon>
        <taxon>Dendrobiinae</taxon>
        <taxon>Dendrobium</taxon>
    </lineage>
</organism>
<dbReference type="GO" id="GO:0015031">
    <property type="term" value="P:protein transport"/>
    <property type="evidence" value="ECO:0007669"/>
    <property type="project" value="UniProtKB-KW"/>
</dbReference>
<proteinExistence type="inferred from homology"/>
<keyword evidence="4 9" id="KW-0812">Transmembrane</keyword>
<gene>
    <name evidence="10" type="ORF">M5K25_021588</name>
</gene>
<keyword evidence="11" id="KW-1185">Reference proteome</keyword>
<feature type="transmembrane region" description="Helical" evidence="9">
    <location>
        <begin position="615"/>
        <end position="634"/>
    </location>
</feature>
<feature type="transmembrane region" description="Helical" evidence="9">
    <location>
        <begin position="80"/>
        <end position="99"/>
    </location>
</feature>
<feature type="transmembrane region" description="Helical" evidence="9">
    <location>
        <begin position="370"/>
        <end position="392"/>
    </location>
</feature>
<evidence type="ECO:0000256" key="5">
    <source>
        <dbReference type="ARBA" id="ARBA00022856"/>
    </source>
</evidence>
<dbReference type="GO" id="GO:0016020">
    <property type="term" value="C:membrane"/>
    <property type="evidence" value="ECO:0007669"/>
    <property type="project" value="UniProtKB-SubCell"/>
</dbReference>
<comment type="caution">
    <text evidence="10">The sequence shown here is derived from an EMBL/GenBank/DDBJ whole genome shotgun (WGS) entry which is preliminary data.</text>
</comment>
<evidence type="ECO:0000256" key="8">
    <source>
        <dbReference type="ARBA" id="ARBA00023136"/>
    </source>
</evidence>
<accession>A0ABD0UCV7</accession>
<keyword evidence="5" id="KW-0571">Peptide transport</keyword>
<reference evidence="10 11" key="1">
    <citation type="journal article" date="2024" name="Plant Biotechnol. J.">
        <title>Dendrobium thyrsiflorum genome and its molecular insights into genes involved in important horticultural traits.</title>
        <authorList>
            <person name="Chen B."/>
            <person name="Wang J.Y."/>
            <person name="Zheng P.J."/>
            <person name="Li K.L."/>
            <person name="Liang Y.M."/>
            <person name="Chen X.F."/>
            <person name="Zhang C."/>
            <person name="Zhao X."/>
            <person name="He X."/>
            <person name="Zhang G.Q."/>
            <person name="Liu Z.J."/>
            <person name="Xu Q."/>
        </authorList>
    </citation>
    <scope>NUCLEOTIDE SEQUENCE [LARGE SCALE GENOMIC DNA]</scope>
    <source>
        <strain evidence="10">GZMU011</strain>
    </source>
</reference>
<keyword evidence="6" id="KW-0653">Protein transport</keyword>
<keyword evidence="7 9" id="KW-1133">Transmembrane helix</keyword>
<evidence type="ECO:0000256" key="6">
    <source>
        <dbReference type="ARBA" id="ARBA00022927"/>
    </source>
</evidence>
<dbReference type="AlphaFoldDB" id="A0ABD0UCV7"/>
<dbReference type="GO" id="GO:0015833">
    <property type="term" value="P:peptide transport"/>
    <property type="evidence" value="ECO:0007669"/>
    <property type="project" value="UniProtKB-KW"/>
</dbReference>
<feature type="transmembrane region" description="Helical" evidence="9">
    <location>
        <begin position="663"/>
        <end position="681"/>
    </location>
</feature>
<evidence type="ECO:0008006" key="12">
    <source>
        <dbReference type="Google" id="ProtNLM"/>
    </source>
</evidence>
<dbReference type="NCBIfam" id="TIGR00727">
    <property type="entry name" value="ISP4_OPT"/>
    <property type="match status" value="1"/>
</dbReference>
<keyword evidence="8 9" id="KW-0472">Membrane</keyword>
<feature type="transmembrane region" description="Helical" evidence="9">
    <location>
        <begin position="297"/>
        <end position="318"/>
    </location>
</feature>
<evidence type="ECO:0000256" key="9">
    <source>
        <dbReference type="SAM" id="Phobius"/>
    </source>
</evidence>
<keyword evidence="3" id="KW-0813">Transport</keyword>
<dbReference type="InterPro" id="IPR004813">
    <property type="entry name" value="OPT"/>
</dbReference>
<feature type="transmembrane region" description="Helical" evidence="9">
    <location>
        <begin position="162"/>
        <end position="179"/>
    </location>
</feature>
<protein>
    <recommendedName>
        <fullName evidence="12">Oligopeptide transporter</fullName>
    </recommendedName>
</protein>
<feature type="transmembrane region" description="Helical" evidence="9">
    <location>
        <begin position="221"/>
        <end position="245"/>
    </location>
</feature>
<dbReference type="Proteomes" id="UP001552299">
    <property type="component" value="Unassembled WGS sequence"/>
</dbReference>
<evidence type="ECO:0000313" key="11">
    <source>
        <dbReference type="Proteomes" id="UP001552299"/>
    </source>
</evidence>
<evidence type="ECO:0000256" key="4">
    <source>
        <dbReference type="ARBA" id="ARBA00022692"/>
    </source>
</evidence>
<feature type="transmembrane region" description="Helical" evidence="9">
    <location>
        <begin position="130"/>
        <end position="155"/>
    </location>
</feature>
<dbReference type="InterPro" id="IPR004648">
    <property type="entry name" value="Oligpept_transpt"/>
</dbReference>
<dbReference type="PANTHER" id="PTHR22601">
    <property type="entry name" value="ISP4 LIKE PROTEIN"/>
    <property type="match status" value="1"/>
</dbReference>
<feature type="transmembrane region" description="Helical" evidence="9">
    <location>
        <begin position="53"/>
        <end position="73"/>
    </location>
</feature>
<feature type="transmembrane region" description="Helical" evidence="9">
    <location>
        <begin position="693"/>
        <end position="714"/>
    </location>
</feature>
<comment type="subcellular location">
    <subcellularLocation>
        <location evidence="1">Membrane</location>
        <topology evidence="1">Multi-pass membrane protein</topology>
    </subcellularLocation>
</comment>
<dbReference type="EMBL" id="JANQDX010000016">
    <property type="protein sequence ID" value="KAL0910590.1"/>
    <property type="molecule type" value="Genomic_DNA"/>
</dbReference>
<feature type="transmembrane region" description="Helical" evidence="9">
    <location>
        <begin position="431"/>
        <end position="451"/>
    </location>
</feature>
<evidence type="ECO:0000256" key="3">
    <source>
        <dbReference type="ARBA" id="ARBA00022448"/>
    </source>
</evidence>
<evidence type="ECO:0000256" key="1">
    <source>
        <dbReference type="ARBA" id="ARBA00004141"/>
    </source>
</evidence>
<feature type="transmembrane region" description="Helical" evidence="9">
    <location>
        <begin position="543"/>
        <end position="565"/>
    </location>
</feature>
<dbReference type="NCBIfam" id="TIGR00728">
    <property type="entry name" value="OPT_sfam"/>
    <property type="match status" value="1"/>
</dbReference>
<dbReference type="Pfam" id="PF03169">
    <property type="entry name" value="OPT"/>
    <property type="match status" value="1"/>
</dbReference>
<evidence type="ECO:0000256" key="7">
    <source>
        <dbReference type="ARBA" id="ARBA00022989"/>
    </source>
</evidence>
<comment type="similarity">
    <text evidence="2">Belongs to the oligopeptide OPT transporter (TC 2.A.67.1) family.</text>
</comment>
<sequence>MEEASVPSAPTTSLKYDLDPADGWQVEENDHPIEEVRLTVDPTDNPTLTVLTWRAWVLGVTSCALLSFANTLFGYRTNQLYISSVCVQIISLPIGRFLAKSLPKKDIKLPFTNWSFSLNPGPFSMKEHCLITIFAGAGSGGAAAIGIITIVKAFYHRKIHPMAAFLLIHSTQLLGYSWAGIFRKYLVDSPYMWWPSNLVQVSLFKALHLKEKRKKGSLTRFQFFILVFIGSFAYYAFPGFLFPAISSVSVLCLVYKNSITMQQLGSGLNGLGIGSFGLDWSTVAGFLGSPLATPATAIFNIMISFFLVVYVLLPLAYWTNIYNAKRYPLISANVYDSFGQPYNTTRIINDRSFTLNVQEEENYSKLNISAAFALVYCMSFASLTATIMHVALHQGKDIWGMWKNSKEYAKEKMEDVHTRLMKRNYEPVPQWWFIFLLVVVIGLSMFTCLGFKGQLQLPWWGVLLAATMAMLFTLPIGVIVATTNQAPGLNVLSEYILGLMLPGKPLANVTFKVYGTISLGQALTLLSDLNLGHYMKIPPKSMFITQFTGSVIAASVSYGTAWLLLDTVEHICDPSKLPPGSPWTCPGSDVFYNASIIWGLVGPMRMFGKLGHYSALNFFFLLGLLLPIPFWLLAKAFPQNKWFKYIHIPLLISGGSGVPPIHSVNYTMWGAVGIFFNHYIYKKHKEWWARHTYVMSAALDAGVAFMGILIFFALQSHNIFGINWWGGVAEDYCPLARCPTAPGVVIKGCPVQ</sequence>